<feature type="compositionally biased region" description="Basic residues" evidence="1">
    <location>
        <begin position="285"/>
        <end position="295"/>
    </location>
</feature>
<sequence length="741" mass="82505">MLSRSGLSIRKFIPHRRLSDEDLNGNELKNEDLPRASWTDQEGDNSSIYPANRSPNRKNRALAPIIATSPLTHSDILRPLPPIPNETPRSSASSSCRCERHVECDCPLLSWKRRSPLYSITSKEDGEDSSLLSCINNSSPDDTMAQHIPKSRFCLTGESTTKDGVTRAASPQGEHKEDKSRRRRSEESSSQELSEDVQQFMQEAENAFKAIGNTLSEVQVNRTAISEVVKADSSDIPRDPEPTPPTPPPKETRLSFSNSSLSKASSILGPSPPNTSPKDNAPMQKPKRRKSKKSRPATSMRSTRKNVASKPTTKNGPRWTLSENVSELLTGKLFHRMEVDEMLTPDQIEAFKQQRITKLQVDKMAAALEQEIAETPIEPFHLDDLPSRIGSAGVKTELEEDKSATSFSEDLVPRSLSFERQHENNTTAQPLEVRPLFHKNNTPPKSSRHIRTSSRKLVTDLPVIPEASPAPRASDDLSFSNASDDFLSNSFTPTSEYIYLKSTPYSLITPAIQHGPIRLSKSDLVQDMKLGGDDGLDWTAYQMAILGGAGDFLTESSDTIRQEEEDEIADLREWWDSFHLESTGELVTRNSEASSPTSTLSGDEIPDLPPYIELDIAHPRDSHQIWQEARHNACASGLQLDLDFTKGKTDPSSHFFVDEQGNMNDTWRRDSEEKEVVVNRQSLNSLPPSPMLDLRVIRSSNGDDLDVVPMGYNLGHDLGDFLKWEAQHAYAGDFNSPSGLM</sequence>
<feature type="compositionally biased region" description="Polar residues" evidence="1">
    <location>
        <begin position="38"/>
        <end position="49"/>
    </location>
</feature>
<evidence type="ECO:0000313" key="2">
    <source>
        <dbReference type="EMBL" id="TRX88745.1"/>
    </source>
</evidence>
<protein>
    <submittedName>
        <fullName evidence="2">Uncharacterized protein</fullName>
    </submittedName>
</protein>
<feature type="region of interest" description="Disordered" evidence="1">
    <location>
        <begin position="586"/>
        <end position="606"/>
    </location>
</feature>
<dbReference type="OrthoDB" id="5244857at2759"/>
<reference evidence="3" key="1">
    <citation type="submission" date="2019-06" db="EMBL/GenBank/DDBJ databases">
        <title>Draft genome sequence of the griseofulvin-producing fungus Xylaria cubensis strain G536.</title>
        <authorList>
            <person name="Mead M.E."/>
            <person name="Raja H.A."/>
            <person name="Steenwyk J.L."/>
            <person name="Knowles S.L."/>
            <person name="Oberlies N.H."/>
            <person name="Rokas A."/>
        </authorList>
    </citation>
    <scope>NUCLEOTIDE SEQUENCE [LARGE SCALE GENOMIC DNA]</scope>
    <source>
        <strain evidence="3">G536</strain>
    </source>
</reference>
<feature type="region of interest" description="Disordered" evidence="1">
    <location>
        <begin position="20"/>
        <end position="56"/>
    </location>
</feature>
<feature type="region of interest" description="Disordered" evidence="1">
    <location>
        <begin position="424"/>
        <end position="455"/>
    </location>
</feature>
<dbReference type="Proteomes" id="UP000319160">
    <property type="component" value="Unassembled WGS sequence"/>
</dbReference>
<feature type="compositionally biased region" description="Polar residues" evidence="1">
    <location>
        <begin position="297"/>
        <end position="321"/>
    </location>
</feature>
<feature type="region of interest" description="Disordered" evidence="1">
    <location>
        <begin position="154"/>
        <end position="196"/>
    </location>
</feature>
<feature type="compositionally biased region" description="Basic and acidic residues" evidence="1">
    <location>
        <begin position="229"/>
        <end position="241"/>
    </location>
</feature>
<name>A0A553HLA9_9PEZI</name>
<keyword evidence="3" id="KW-1185">Reference proteome</keyword>
<feature type="region of interest" description="Disordered" evidence="1">
    <location>
        <begin position="229"/>
        <end position="321"/>
    </location>
</feature>
<comment type="caution">
    <text evidence="2">The sequence shown here is derived from an EMBL/GenBank/DDBJ whole genome shotgun (WGS) entry which is preliminary data.</text>
</comment>
<dbReference type="AlphaFoldDB" id="A0A553HLA9"/>
<evidence type="ECO:0000256" key="1">
    <source>
        <dbReference type="SAM" id="MobiDB-lite"/>
    </source>
</evidence>
<organism evidence="2 3">
    <name type="scientific">Xylaria flabelliformis</name>
    <dbReference type="NCBI Taxonomy" id="2512241"/>
    <lineage>
        <taxon>Eukaryota</taxon>
        <taxon>Fungi</taxon>
        <taxon>Dikarya</taxon>
        <taxon>Ascomycota</taxon>
        <taxon>Pezizomycotina</taxon>
        <taxon>Sordariomycetes</taxon>
        <taxon>Xylariomycetidae</taxon>
        <taxon>Xylariales</taxon>
        <taxon>Xylariaceae</taxon>
        <taxon>Xylaria</taxon>
    </lineage>
</organism>
<feature type="compositionally biased region" description="Basic and acidic residues" evidence="1">
    <location>
        <begin position="173"/>
        <end position="187"/>
    </location>
</feature>
<feature type="compositionally biased region" description="Low complexity" evidence="1">
    <location>
        <begin position="254"/>
        <end position="269"/>
    </location>
</feature>
<dbReference type="STRING" id="2512241.A0A553HLA9"/>
<gene>
    <name evidence="2" type="ORF">FHL15_010315</name>
</gene>
<dbReference type="EMBL" id="VFLP01000080">
    <property type="protein sequence ID" value="TRX88745.1"/>
    <property type="molecule type" value="Genomic_DNA"/>
</dbReference>
<evidence type="ECO:0000313" key="3">
    <source>
        <dbReference type="Proteomes" id="UP000319160"/>
    </source>
</evidence>
<feature type="compositionally biased region" description="Polar residues" evidence="1">
    <location>
        <begin position="588"/>
        <end position="601"/>
    </location>
</feature>
<accession>A0A553HLA9</accession>
<proteinExistence type="predicted"/>